<keyword evidence="3" id="KW-1185">Reference proteome</keyword>
<protein>
    <submittedName>
        <fullName evidence="2">Uncharacterized protein</fullName>
    </submittedName>
</protein>
<dbReference type="RefSeq" id="WP_201660654.1">
    <property type="nucleotide sequence ID" value="NZ_CAJHCS010000041.1"/>
</dbReference>
<proteinExistence type="predicted"/>
<name>A0ABU9QPM3_9BURK</name>
<evidence type="ECO:0000313" key="2">
    <source>
        <dbReference type="EMBL" id="MEM5291392.1"/>
    </source>
</evidence>
<feature type="transmembrane region" description="Helical" evidence="1">
    <location>
        <begin position="7"/>
        <end position="29"/>
    </location>
</feature>
<evidence type="ECO:0000313" key="3">
    <source>
        <dbReference type="Proteomes" id="UP001494588"/>
    </source>
</evidence>
<feature type="transmembrane region" description="Helical" evidence="1">
    <location>
        <begin position="41"/>
        <end position="71"/>
    </location>
</feature>
<gene>
    <name evidence="2" type="ORF">V4C55_37305</name>
</gene>
<accession>A0ABU9QPM3</accession>
<reference evidence="2 3" key="1">
    <citation type="submission" date="2024-01" db="EMBL/GenBank/DDBJ databases">
        <title>The diversity of rhizobia nodulating Mimosa spp. in eleven states of Brazil covering several biomes is determined by host plant, location, and edaphic factors.</title>
        <authorList>
            <person name="Rouws L."/>
            <person name="Barauna A."/>
            <person name="Beukes C."/>
            <person name="De Faria S.M."/>
            <person name="Gross E."/>
            <person name="Dos Reis Junior F.B."/>
            <person name="Simon M."/>
            <person name="Maluk M."/>
            <person name="Odee D.W."/>
            <person name="Kenicer G."/>
            <person name="Young J.P.W."/>
            <person name="Reis V.M."/>
            <person name="Zilli J."/>
            <person name="James E.K."/>
        </authorList>
    </citation>
    <scope>NUCLEOTIDE SEQUENCE [LARGE SCALE GENOMIC DNA]</scope>
    <source>
        <strain evidence="2 3">JPY77</strain>
    </source>
</reference>
<dbReference type="Proteomes" id="UP001494588">
    <property type="component" value="Unassembled WGS sequence"/>
</dbReference>
<keyword evidence="1" id="KW-1133">Transmembrane helix</keyword>
<organism evidence="2 3">
    <name type="scientific">Paraburkholderia sabiae</name>
    <dbReference type="NCBI Taxonomy" id="273251"/>
    <lineage>
        <taxon>Bacteria</taxon>
        <taxon>Pseudomonadati</taxon>
        <taxon>Pseudomonadota</taxon>
        <taxon>Betaproteobacteria</taxon>
        <taxon>Burkholderiales</taxon>
        <taxon>Burkholderiaceae</taxon>
        <taxon>Paraburkholderia</taxon>
    </lineage>
</organism>
<evidence type="ECO:0000256" key="1">
    <source>
        <dbReference type="SAM" id="Phobius"/>
    </source>
</evidence>
<keyword evidence="1" id="KW-0472">Membrane</keyword>
<comment type="caution">
    <text evidence="2">The sequence shown here is derived from an EMBL/GenBank/DDBJ whole genome shotgun (WGS) entry which is preliminary data.</text>
</comment>
<feature type="transmembrane region" description="Helical" evidence="1">
    <location>
        <begin position="134"/>
        <end position="155"/>
    </location>
</feature>
<sequence>MRSPGRFNILLVVIGALIVGNGLTVIAGIHLPDDQTGDWYYAFAGAGLVTAGAALATSCIWTLGWHALFLFVSLQWTIAEVGLSFTSLAARIVPGLLVGAMLLTPSIGRRLRAVPANCTMPGARIESVMFWNDAAPAALAGIMLLSTGVCVLTLVTKLHVL</sequence>
<keyword evidence="1" id="KW-0812">Transmembrane</keyword>
<dbReference type="EMBL" id="JAZHGC010000050">
    <property type="protein sequence ID" value="MEM5291392.1"/>
    <property type="molecule type" value="Genomic_DNA"/>
</dbReference>